<dbReference type="Pfam" id="PF00067">
    <property type="entry name" value="p450"/>
    <property type="match status" value="1"/>
</dbReference>
<dbReference type="GO" id="GO:0008203">
    <property type="term" value="P:cholesterol metabolic process"/>
    <property type="evidence" value="ECO:0007669"/>
    <property type="project" value="TreeGrafter"/>
</dbReference>
<evidence type="ECO:0000256" key="3">
    <source>
        <dbReference type="ARBA" id="ARBA00022617"/>
    </source>
</evidence>
<dbReference type="GO" id="GO:0071375">
    <property type="term" value="P:cellular response to peptide hormone stimulus"/>
    <property type="evidence" value="ECO:0007669"/>
    <property type="project" value="TreeGrafter"/>
</dbReference>
<keyword evidence="12" id="KW-1185">Reference proteome</keyword>
<dbReference type="GO" id="GO:0004497">
    <property type="term" value="F:monooxygenase activity"/>
    <property type="evidence" value="ECO:0007669"/>
    <property type="project" value="UniProtKB-KW"/>
</dbReference>
<dbReference type="GO" id="GO:0005506">
    <property type="term" value="F:iron ion binding"/>
    <property type="evidence" value="ECO:0007669"/>
    <property type="project" value="InterPro"/>
</dbReference>
<dbReference type="GO" id="GO:0020037">
    <property type="term" value="F:heme binding"/>
    <property type="evidence" value="ECO:0007669"/>
    <property type="project" value="InterPro"/>
</dbReference>
<dbReference type="SUPFAM" id="SSF48264">
    <property type="entry name" value="Cytochrome P450"/>
    <property type="match status" value="1"/>
</dbReference>
<evidence type="ECO:0000313" key="12">
    <source>
        <dbReference type="Proteomes" id="UP000694553"/>
    </source>
</evidence>
<evidence type="ECO:0000256" key="8">
    <source>
        <dbReference type="PIRSR" id="PIRSR602401-1"/>
    </source>
</evidence>
<evidence type="ECO:0000256" key="6">
    <source>
        <dbReference type="ARBA" id="ARBA00023004"/>
    </source>
</evidence>
<reference evidence="12" key="1">
    <citation type="submission" date="2019-10" db="EMBL/GenBank/DDBJ databases">
        <title>Corvus moneduloides (New Caledonian crow) genome, bCorMon1, primary haplotype.</title>
        <authorList>
            <person name="Rutz C."/>
            <person name="Fungtammasan C."/>
            <person name="Mountcastle J."/>
            <person name="Formenti G."/>
            <person name="Chow W."/>
            <person name="Howe K."/>
            <person name="Steele M.P."/>
            <person name="Fernandes J."/>
            <person name="Gilbert M.T.P."/>
            <person name="Fedrigo O."/>
            <person name="Jarvis E.D."/>
            <person name="Gemmell N."/>
        </authorList>
    </citation>
    <scope>NUCLEOTIDE SEQUENCE [LARGE SCALE GENOMIC DNA]</scope>
</reference>
<dbReference type="PANTHER" id="PTHR24279">
    <property type="entry name" value="CYTOCHROME P450"/>
    <property type="match status" value="1"/>
</dbReference>
<dbReference type="InterPro" id="IPR002401">
    <property type="entry name" value="Cyt_P450_E_grp-I"/>
</dbReference>
<feature type="compositionally biased region" description="Low complexity" evidence="10">
    <location>
        <begin position="141"/>
        <end position="152"/>
    </location>
</feature>
<feature type="binding site" description="axial binding residue" evidence="8">
    <location>
        <position position="580"/>
    </location>
    <ligand>
        <name>heme</name>
        <dbReference type="ChEBI" id="CHEBI:30413"/>
    </ligand>
    <ligandPart>
        <name>Fe</name>
        <dbReference type="ChEBI" id="CHEBI:18248"/>
    </ligandPart>
</feature>
<dbReference type="GO" id="GO:0016705">
    <property type="term" value="F:oxidoreductase activity, acting on paired donors, with incorporation or reduction of molecular oxygen"/>
    <property type="evidence" value="ECO:0007669"/>
    <property type="project" value="InterPro"/>
</dbReference>
<dbReference type="InterPro" id="IPR001128">
    <property type="entry name" value="Cyt_P450"/>
</dbReference>
<keyword evidence="7 9" id="KW-0503">Monooxygenase</keyword>
<keyword evidence="4 8" id="KW-0479">Metal-binding</keyword>
<evidence type="ECO:0000256" key="9">
    <source>
        <dbReference type="RuleBase" id="RU000461"/>
    </source>
</evidence>
<dbReference type="InterPro" id="IPR050479">
    <property type="entry name" value="CYP11_CYP27_families"/>
</dbReference>
<sequence>MSSIWCTAHGTRRAVTRTQHAAAGLHGPVAGVPQPAQGARYGLLSAQSPPSSSRYPASRAQQPGPVPVAQRTGCAILYSRGAVPSPRRSVPGARCPVPVPGCRPRTAPRTAPGAAPRHPRCLPAPPRPVRCRRSMAGPSGGARRPLLPLLLRPRPPPPRSSPGPSRRTGGSAAAAAGPARLKGPEELPGPGLLRTFVWLFLRGYLLHTHRLQVISRRLYGPIWKSTFGHYRNINIGSPVVLEQLLRQEGKYPMRSDMALWKEHRDTRRLPYGPFTEEGERWYRLRQVLNKRLLKPSEALLYADAIGEVVSDLMVRLREERSRSPSGVLVGDVANLLYRFALEGISYILFETRIGCLKQQVPAETQHFIDSINLMCLPFWDRYLDSWDTIFAFGKKLIDRKMEELEGQVERGKEVSGYLSYLLASGRLSLDEVYGSVAELLLAGVDTTSNTLSWALYHLSRDPDIQETLYQELKAVVPADRFPAAEDIPKLPMLRAIIKETLRVYPVVPTNARVFYEKDIVIGDYLFPKNTLFVLAHYAMSHDETYFPEPERFLPQRWLRGHGSPHHPFSSIPFGYGVRACVGRRIAELEMHLALARVTGMGGPQGVTRAVPTPLLPTDDPAINLEFIARQEPH</sequence>
<comment type="cofactor">
    <cofactor evidence="1 8">
        <name>heme</name>
        <dbReference type="ChEBI" id="CHEBI:30413"/>
    </cofactor>
</comment>
<dbReference type="PRINTS" id="PR00385">
    <property type="entry name" value="P450"/>
</dbReference>
<dbReference type="PANTHER" id="PTHR24279:SF123">
    <property type="entry name" value="CYTOCHROME P450 FAMILY 27 SUBFAMILY A MEMBER 1"/>
    <property type="match status" value="1"/>
</dbReference>
<feature type="region of interest" description="Disordered" evidence="10">
    <location>
        <begin position="42"/>
        <end position="67"/>
    </location>
</feature>
<proteinExistence type="inferred from homology"/>
<dbReference type="Gene3D" id="1.10.630.10">
    <property type="entry name" value="Cytochrome P450"/>
    <property type="match status" value="1"/>
</dbReference>
<dbReference type="GO" id="GO:0034650">
    <property type="term" value="P:cortisol metabolic process"/>
    <property type="evidence" value="ECO:0007669"/>
    <property type="project" value="TreeGrafter"/>
</dbReference>
<evidence type="ECO:0000256" key="5">
    <source>
        <dbReference type="ARBA" id="ARBA00023002"/>
    </source>
</evidence>
<dbReference type="AlphaFoldDB" id="A0A8U7MSM0"/>
<organism evidence="11 12">
    <name type="scientific">Corvus moneduloides</name>
    <name type="common">New Caledonian crow</name>
    <dbReference type="NCBI Taxonomy" id="1196302"/>
    <lineage>
        <taxon>Eukaryota</taxon>
        <taxon>Metazoa</taxon>
        <taxon>Chordata</taxon>
        <taxon>Craniata</taxon>
        <taxon>Vertebrata</taxon>
        <taxon>Euteleostomi</taxon>
        <taxon>Archelosauria</taxon>
        <taxon>Archosauria</taxon>
        <taxon>Dinosauria</taxon>
        <taxon>Saurischia</taxon>
        <taxon>Theropoda</taxon>
        <taxon>Coelurosauria</taxon>
        <taxon>Aves</taxon>
        <taxon>Neognathae</taxon>
        <taxon>Neoaves</taxon>
        <taxon>Telluraves</taxon>
        <taxon>Australaves</taxon>
        <taxon>Passeriformes</taxon>
        <taxon>Corvoidea</taxon>
        <taxon>Corvidae</taxon>
        <taxon>Corvus</taxon>
    </lineage>
</organism>
<feature type="compositionally biased region" description="Low complexity" evidence="10">
    <location>
        <begin position="162"/>
        <end position="180"/>
    </location>
</feature>
<evidence type="ECO:0000256" key="10">
    <source>
        <dbReference type="SAM" id="MobiDB-lite"/>
    </source>
</evidence>
<reference evidence="11" key="3">
    <citation type="submission" date="2025-09" db="UniProtKB">
        <authorList>
            <consortium name="Ensembl"/>
        </authorList>
    </citation>
    <scope>IDENTIFICATION</scope>
</reference>
<evidence type="ECO:0000256" key="2">
    <source>
        <dbReference type="ARBA" id="ARBA00010617"/>
    </source>
</evidence>
<feature type="region of interest" description="Disordered" evidence="10">
    <location>
        <begin position="106"/>
        <end position="186"/>
    </location>
</feature>
<keyword evidence="3 8" id="KW-0349">Heme</keyword>
<dbReference type="InterPro" id="IPR017972">
    <property type="entry name" value="Cyt_P450_CS"/>
</dbReference>
<dbReference type="FunFam" id="1.10.630.10:FF:000006">
    <property type="entry name" value="Cytochrome P450 302a1, mitochondrial"/>
    <property type="match status" value="1"/>
</dbReference>
<gene>
    <name evidence="11" type="primary">LOC116446469</name>
</gene>
<comment type="similarity">
    <text evidence="2 9">Belongs to the cytochrome P450 family.</text>
</comment>
<dbReference type="Proteomes" id="UP000694553">
    <property type="component" value="Unassembled WGS sequence"/>
</dbReference>
<evidence type="ECO:0000256" key="1">
    <source>
        <dbReference type="ARBA" id="ARBA00001971"/>
    </source>
</evidence>
<accession>A0A8U7MSM0</accession>
<dbReference type="PROSITE" id="PS00086">
    <property type="entry name" value="CYTOCHROME_P450"/>
    <property type="match status" value="1"/>
</dbReference>
<feature type="compositionally biased region" description="Low complexity" evidence="10">
    <location>
        <begin position="106"/>
        <end position="116"/>
    </location>
</feature>
<evidence type="ECO:0000256" key="7">
    <source>
        <dbReference type="ARBA" id="ARBA00023033"/>
    </source>
</evidence>
<dbReference type="GO" id="GO:0006700">
    <property type="term" value="P:C21-steroid hormone biosynthetic process"/>
    <property type="evidence" value="ECO:0007669"/>
    <property type="project" value="TreeGrafter"/>
</dbReference>
<evidence type="ECO:0000256" key="4">
    <source>
        <dbReference type="ARBA" id="ARBA00022723"/>
    </source>
</evidence>
<name>A0A8U7MSM0_CORMO</name>
<dbReference type="Ensembl" id="ENSCMUT00000033285.1">
    <property type="protein sequence ID" value="ENSCMUP00000032940.1"/>
    <property type="gene ID" value="ENSCMUG00000005007.2"/>
</dbReference>
<protein>
    <submittedName>
        <fullName evidence="11">Uncharacterized protein</fullName>
    </submittedName>
</protein>
<dbReference type="PRINTS" id="PR00463">
    <property type="entry name" value="EP450I"/>
</dbReference>
<reference evidence="11" key="2">
    <citation type="submission" date="2025-08" db="UniProtKB">
        <authorList>
            <consortium name="Ensembl"/>
        </authorList>
    </citation>
    <scope>IDENTIFICATION</scope>
</reference>
<evidence type="ECO:0000313" key="11">
    <source>
        <dbReference type="Ensembl" id="ENSCMUP00000032940.1"/>
    </source>
</evidence>
<feature type="compositionally biased region" description="Low complexity" evidence="10">
    <location>
        <begin position="45"/>
        <end position="62"/>
    </location>
</feature>
<keyword evidence="6 8" id="KW-0408">Iron</keyword>
<dbReference type="GO" id="GO:0005743">
    <property type="term" value="C:mitochondrial inner membrane"/>
    <property type="evidence" value="ECO:0007669"/>
    <property type="project" value="TreeGrafter"/>
</dbReference>
<dbReference type="GO" id="GO:0006704">
    <property type="term" value="P:glucocorticoid biosynthetic process"/>
    <property type="evidence" value="ECO:0007669"/>
    <property type="project" value="TreeGrafter"/>
</dbReference>
<dbReference type="GO" id="GO:0042359">
    <property type="term" value="P:vitamin D metabolic process"/>
    <property type="evidence" value="ECO:0007669"/>
    <property type="project" value="UniProtKB-ARBA"/>
</dbReference>
<keyword evidence="5 9" id="KW-0560">Oxidoreductase</keyword>
<dbReference type="InterPro" id="IPR036396">
    <property type="entry name" value="Cyt_P450_sf"/>
</dbReference>